<keyword evidence="4" id="KW-1015">Disulfide bond</keyword>
<dbReference type="SUPFAM" id="SSF47986">
    <property type="entry name" value="DEATH domain"/>
    <property type="match status" value="2"/>
</dbReference>
<keyword evidence="5" id="KW-0325">Glycoprotein</keyword>
<evidence type="ECO:0000256" key="3">
    <source>
        <dbReference type="ARBA" id="ARBA00022737"/>
    </source>
</evidence>
<keyword evidence="7" id="KW-0675">Receptor</keyword>
<evidence type="ECO:0000256" key="4">
    <source>
        <dbReference type="ARBA" id="ARBA00023157"/>
    </source>
</evidence>
<evidence type="ECO:0000256" key="1">
    <source>
        <dbReference type="ARBA" id="ARBA00022703"/>
    </source>
</evidence>
<feature type="domain" description="Death" evidence="6">
    <location>
        <begin position="216"/>
        <end position="271"/>
    </location>
</feature>
<dbReference type="PRINTS" id="PR01975">
    <property type="entry name" value="TNFACTORR11B"/>
</dbReference>
<keyword evidence="1" id="KW-0053">Apoptosis</keyword>
<comment type="caution">
    <text evidence="7">The sequence shown here is derived from an EMBL/GenBank/DDBJ whole genome shotgun (WGS) entry which is preliminary data.</text>
</comment>
<dbReference type="InterPro" id="IPR011029">
    <property type="entry name" value="DEATH-like_dom_sf"/>
</dbReference>
<dbReference type="PROSITE" id="PS50017">
    <property type="entry name" value="DEATH_DOMAIN"/>
    <property type="match status" value="1"/>
</dbReference>
<dbReference type="InterPro" id="IPR017371">
    <property type="entry name" value="TNFR_11B"/>
</dbReference>
<protein>
    <submittedName>
        <fullName evidence="7">TNF receptor superfamily member 11b</fullName>
    </submittedName>
</protein>
<dbReference type="FunFam" id="1.10.533.10:FF:000066">
    <property type="entry name" value="Tumor necrosis factor receptor superfamily member 11B"/>
    <property type="match status" value="1"/>
</dbReference>
<dbReference type="Gene3D" id="2.10.50.10">
    <property type="entry name" value="Tumor Necrosis Factor Receptor, subunit A, domain 2"/>
    <property type="match status" value="1"/>
</dbReference>
<dbReference type="PANTHER" id="PTHR23097:SF90">
    <property type="entry name" value="TUMOR NECROSIS FACTOR RECEPTOR SUPERFAMILY MEMBER 11B"/>
    <property type="match status" value="1"/>
</dbReference>
<keyword evidence="2" id="KW-0732">Signal</keyword>
<evidence type="ECO:0000259" key="6">
    <source>
        <dbReference type="PROSITE" id="PS50017"/>
    </source>
</evidence>
<sequence length="307" mass="35257">MKLVLPLAWELSVWEDKDCSSLSPLSLFFILDKTDCQAKRTPERNTVCKRCPDGFFSNETSAKAPCRKHTNCSAFGLLLTQRGNATHDNICSGNSDMPRRCGIDVTLCEEAFFRFAVPTKFTPNWLSVLVDNLPGTKVNAESVERIKRRHSSQEQTFQLLKLWKHQNKDQDLVKKIIQDIDLCENSVQRHLGHMNLTFEQLCSLMESLPGKKVTTEDIEQTTKACTSGEQILKLLSLWRVKNGDQDTLKGLMHALKHLKMYHFPKTVSQSLRKTIRFLHSFTMYRLYQKLFLEMIGNQVQSVKISCL</sequence>
<proteinExistence type="predicted"/>
<dbReference type="GO" id="GO:0007165">
    <property type="term" value="P:signal transduction"/>
    <property type="evidence" value="ECO:0007669"/>
    <property type="project" value="InterPro"/>
</dbReference>
<gene>
    <name evidence="7" type="ORF">mPipKuh1_017796</name>
</gene>
<dbReference type="InterPro" id="IPR052459">
    <property type="entry name" value="TNFRSF_decoy_receptor"/>
</dbReference>
<dbReference type="Proteomes" id="UP000558488">
    <property type="component" value="Unassembled WGS sequence"/>
</dbReference>
<dbReference type="PANTHER" id="PTHR23097">
    <property type="entry name" value="TUMOR NECROSIS FACTOR RECEPTOR SUPERFAMILY MEMBER"/>
    <property type="match status" value="1"/>
</dbReference>
<dbReference type="AlphaFoldDB" id="A0A7J7VP77"/>
<evidence type="ECO:0000256" key="2">
    <source>
        <dbReference type="ARBA" id="ARBA00022729"/>
    </source>
</evidence>
<keyword evidence="8" id="KW-1185">Reference proteome</keyword>
<accession>A0A7J7VP77</accession>
<evidence type="ECO:0000313" key="8">
    <source>
        <dbReference type="Proteomes" id="UP000558488"/>
    </source>
</evidence>
<dbReference type="GO" id="GO:0006915">
    <property type="term" value="P:apoptotic process"/>
    <property type="evidence" value="ECO:0007669"/>
    <property type="project" value="UniProtKB-KW"/>
</dbReference>
<dbReference type="EMBL" id="JACAGB010000014">
    <property type="protein sequence ID" value="KAF6326770.1"/>
    <property type="molecule type" value="Genomic_DNA"/>
</dbReference>
<evidence type="ECO:0000313" key="7">
    <source>
        <dbReference type="EMBL" id="KAF6326770.1"/>
    </source>
</evidence>
<organism evidence="7 8">
    <name type="scientific">Pipistrellus kuhlii</name>
    <name type="common">Kuhl's pipistrelle</name>
    <dbReference type="NCBI Taxonomy" id="59472"/>
    <lineage>
        <taxon>Eukaryota</taxon>
        <taxon>Metazoa</taxon>
        <taxon>Chordata</taxon>
        <taxon>Craniata</taxon>
        <taxon>Vertebrata</taxon>
        <taxon>Euteleostomi</taxon>
        <taxon>Mammalia</taxon>
        <taxon>Eutheria</taxon>
        <taxon>Laurasiatheria</taxon>
        <taxon>Chiroptera</taxon>
        <taxon>Yangochiroptera</taxon>
        <taxon>Vespertilionidae</taxon>
        <taxon>Pipistrellus</taxon>
    </lineage>
</organism>
<dbReference type="PRINTS" id="PR01961">
    <property type="entry name" value="TNFACTORR11"/>
</dbReference>
<dbReference type="InterPro" id="IPR022323">
    <property type="entry name" value="TNFR_11"/>
</dbReference>
<dbReference type="SMART" id="SM00005">
    <property type="entry name" value="DEATH"/>
    <property type="match status" value="1"/>
</dbReference>
<evidence type="ECO:0000256" key="5">
    <source>
        <dbReference type="ARBA" id="ARBA00023180"/>
    </source>
</evidence>
<reference evidence="7 8" key="1">
    <citation type="journal article" date="2020" name="Nature">
        <title>Six reference-quality genomes reveal evolution of bat adaptations.</title>
        <authorList>
            <person name="Jebb D."/>
            <person name="Huang Z."/>
            <person name="Pippel M."/>
            <person name="Hughes G.M."/>
            <person name="Lavrichenko K."/>
            <person name="Devanna P."/>
            <person name="Winkler S."/>
            <person name="Jermiin L.S."/>
            <person name="Skirmuntt E.C."/>
            <person name="Katzourakis A."/>
            <person name="Burkitt-Gray L."/>
            <person name="Ray D.A."/>
            <person name="Sullivan K.A.M."/>
            <person name="Roscito J.G."/>
            <person name="Kirilenko B.M."/>
            <person name="Davalos L.M."/>
            <person name="Corthals A.P."/>
            <person name="Power M.L."/>
            <person name="Jones G."/>
            <person name="Ransome R.D."/>
            <person name="Dechmann D.K.N."/>
            <person name="Locatelli A.G."/>
            <person name="Puechmaille S.J."/>
            <person name="Fedrigo O."/>
            <person name="Jarvis E.D."/>
            <person name="Hiller M."/>
            <person name="Vernes S.C."/>
            <person name="Myers E.W."/>
            <person name="Teeling E.C."/>
        </authorList>
    </citation>
    <scope>NUCLEOTIDE SEQUENCE [LARGE SCALE GENOMIC DNA]</scope>
    <source>
        <strain evidence="7">MPipKuh1</strain>
        <tissue evidence="7">Flight muscle</tissue>
    </source>
</reference>
<keyword evidence="3" id="KW-0677">Repeat</keyword>
<dbReference type="InterPro" id="IPR057633">
    <property type="entry name" value="Death_TNF11B"/>
</dbReference>
<dbReference type="Gene3D" id="1.10.533.10">
    <property type="entry name" value="Death Domain, Fas"/>
    <property type="match status" value="1"/>
</dbReference>
<dbReference type="Pfam" id="PF23630">
    <property type="entry name" value="Death_TNFRSF11B"/>
    <property type="match status" value="2"/>
</dbReference>
<name>A0A7J7VP77_PIPKU</name>
<dbReference type="CDD" id="cd01670">
    <property type="entry name" value="Death"/>
    <property type="match status" value="1"/>
</dbReference>
<dbReference type="SUPFAM" id="SSF57586">
    <property type="entry name" value="TNF receptor-like"/>
    <property type="match status" value="1"/>
</dbReference>
<dbReference type="InterPro" id="IPR000488">
    <property type="entry name" value="Death_dom"/>
</dbReference>